<dbReference type="Proteomes" id="UP000017984">
    <property type="component" value="Chromosome"/>
</dbReference>
<protein>
    <recommendedName>
        <fullName evidence="3">Lecithin:cholesterol acyltransferase</fullName>
    </recommendedName>
</protein>
<dbReference type="Gene3D" id="3.40.50.1820">
    <property type="entry name" value="alpha/beta hydrolase"/>
    <property type="match status" value="1"/>
</dbReference>
<gene>
    <name evidence="1" type="ORF">M878_02215</name>
</gene>
<proteinExistence type="predicted"/>
<evidence type="ECO:0000313" key="2">
    <source>
        <dbReference type="Proteomes" id="UP000017984"/>
    </source>
</evidence>
<dbReference type="OrthoDB" id="8871309at2"/>
<dbReference type="GO" id="GO:0006629">
    <property type="term" value="P:lipid metabolic process"/>
    <property type="evidence" value="ECO:0007669"/>
    <property type="project" value="InterPro"/>
</dbReference>
<dbReference type="HOGENOM" id="CLU_047247_0_0_11"/>
<reference evidence="1 2" key="1">
    <citation type="journal article" date="2014" name="Genome Announc.">
        <title>Draft Genome Sequence of Streptomyces roseochromogenes subsp. oscitans DS 12.976, Producer of the Aminocoumarin Antibiotic Clorobiocin.</title>
        <authorList>
            <person name="Ruckert C."/>
            <person name="Kalinowski J."/>
            <person name="Heide L."/>
            <person name="Apel A.K."/>
        </authorList>
    </citation>
    <scope>NUCLEOTIDE SEQUENCE [LARGE SCALE GENOMIC DNA]</scope>
    <source>
        <strain evidence="1 2">DS 12.976</strain>
    </source>
</reference>
<evidence type="ECO:0008006" key="3">
    <source>
        <dbReference type="Google" id="ProtNLM"/>
    </source>
</evidence>
<keyword evidence="2" id="KW-1185">Reference proteome</keyword>
<name>V6KWL7_STRRC</name>
<comment type="caution">
    <text evidence="1">The sequence shown here is derived from an EMBL/GenBank/DDBJ whole genome shotgun (WGS) entry which is preliminary data.</text>
</comment>
<accession>V6KWL7</accession>
<dbReference type="STRING" id="1352936.M878_02215"/>
<dbReference type="RefSeq" id="WP_023544475.1">
    <property type="nucleotide sequence ID" value="NZ_CM002285.1"/>
</dbReference>
<dbReference type="GO" id="GO:0008374">
    <property type="term" value="F:O-acyltransferase activity"/>
    <property type="evidence" value="ECO:0007669"/>
    <property type="project" value="InterPro"/>
</dbReference>
<dbReference type="InterPro" id="IPR029058">
    <property type="entry name" value="AB_hydrolase_fold"/>
</dbReference>
<dbReference type="InterPro" id="IPR003386">
    <property type="entry name" value="LACT/PDAT_acylTrfase"/>
</dbReference>
<sequence length="477" mass="52350">MFTQRQEETPLQEHDLVVVVPGILGSVLLTPNGREAWNASFAMAAHVLGDFCETLETLRLPPGLGDGPPPARYALQPESLMPGSQVWPGFWAGAGYPALLKSLRRCLKNPVRQLMIFPYDWRLSNQYNARLLMDRAKRRLHEWRREGGGPDAQLQLVCHSMGGLIGRYFLYVLGGTEMTRRAYTIGTPYVGSVKAVRVLTGHLLPPWAGRFGERLRSVAETFPSIAELLPAYRCVTEAKDVGSTGADDGSGDDGRADAIRLLDCHVPGLSRQAVEHSADFHTAIRRKEGEPGDRLVHVFAGSGQPTEQSMVIDPPGLRFTHRQRGFDFGGDGTVPRFSSVPPHWEDDSPAMFYPATHVGLTRHEELLRILKRKIAAAPTRATLAPARSLSLHVDPVVPAEQTVPLQVHTDSPDLTLDAHLQHVDGTPYGRPLPLRPDGTGNYTADLTLPPGIWHITVETTKESPASRVDDLIVVASC</sequence>
<dbReference type="PANTHER" id="PTHR11440">
    <property type="entry name" value="LECITHIN-CHOLESTEROL ACYLTRANSFERASE-RELATED"/>
    <property type="match status" value="1"/>
</dbReference>
<dbReference type="Pfam" id="PF02450">
    <property type="entry name" value="LCAT"/>
    <property type="match status" value="1"/>
</dbReference>
<dbReference type="PATRIC" id="fig|1352936.5.peg.490"/>
<dbReference type="AlphaFoldDB" id="V6KWL7"/>
<dbReference type="EMBL" id="AWQX01000010">
    <property type="protein sequence ID" value="EST36418.1"/>
    <property type="molecule type" value="Genomic_DNA"/>
</dbReference>
<evidence type="ECO:0000313" key="1">
    <source>
        <dbReference type="EMBL" id="EST36418.1"/>
    </source>
</evidence>
<dbReference type="SUPFAM" id="SSF53474">
    <property type="entry name" value="alpha/beta-Hydrolases"/>
    <property type="match status" value="1"/>
</dbReference>
<organism evidence="1 2">
    <name type="scientific">Streptomyces roseochromogenus subsp. oscitans DS 12.976</name>
    <dbReference type="NCBI Taxonomy" id="1352936"/>
    <lineage>
        <taxon>Bacteria</taxon>
        <taxon>Bacillati</taxon>
        <taxon>Actinomycetota</taxon>
        <taxon>Actinomycetes</taxon>
        <taxon>Kitasatosporales</taxon>
        <taxon>Streptomycetaceae</taxon>
        <taxon>Streptomyces</taxon>
    </lineage>
</organism>